<gene>
    <name evidence="2" type="ORF">CMUS01_11766</name>
</gene>
<evidence type="ECO:0000313" key="3">
    <source>
        <dbReference type="Proteomes" id="UP000639643"/>
    </source>
</evidence>
<reference evidence="2" key="1">
    <citation type="journal article" date="2020" name="Phytopathology">
        <title>Genome Sequence Resources of Colletotrichum truncatum, C. plurivorum, C. musicola, and C. sojae: Four Species Pathogenic to Soybean (Glycine max).</title>
        <authorList>
            <person name="Rogerio F."/>
            <person name="Boufleur T.R."/>
            <person name="Ciampi-Guillardi M."/>
            <person name="Sukno S.A."/>
            <person name="Thon M.R."/>
            <person name="Massola Junior N.S."/>
            <person name="Baroncelli R."/>
        </authorList>
    </citation>
    <scope>NUCLEOTIDE SEQUENCE</scope>
    <source>
        <strain evidence="2">LFN0074</strain>
    </source>
</reference>
<feature type="region of interest" description="Disordered" evidence="1">
    <location>
        <begin position="156"/>
        <end position="179"/>
    </location>
</feature>
<organism evidence="2 3">
    <name type="scientific">Colletotrichum musicola</name>
    <dbReference type="NCBI Taxonomy" id="2175873"/>
    <lineage>
        <taxon>Eukaryota</taxon>
        <taxon>Fungi</taxon>
        <taxon>Dikarya</taxon>
        <taxon>Ascomycota</taxon>
        <taxon>Pezizomycotina</taxon>
        <taxon>Sordariomycetes</taxon>
        <taxon>Hypocreomycetidae</taxon>
        <taxon>Glomerellales</taxon>
        <taxon>Glomerellaceae</taxon>
        <taxon>Colletotrichum</taxon>
        <taxon>Colletotrichum orchidearum species complex</taxon>
    </lineage>
</organism>
<proteinExistence type="predicted"/>
<accession>A0A8H6JUF2</accession>
<sequence length="179" mass="19676">MENPHRVFGTEVVRGKTAEEFSNLTSRPCEVLVLRRRALAVCPRRGMLPGPRSSSLRDANSKVPDVAVTDQFSIRPARVTLESTEASRPGAVLAAQAVVADACRAETRSCTTLVVAWALQRLAKQLHVCRACTECVEGCRGQRSWKARTQWIGDDNQPLDRLKWHPPEDCTGDGGGRGR</sequence>
<dbReference type="Proteomes" id="UP000639643">
    <property type="component" value="Unassembled WGS sequence"/>
</dbReference>
<dbReference type="EMBL" id="WIGM01000620">
    <property type="protein sequence ID" value="KAF6819193.1"/>
    <property type="molecule type" value="Genomic_DNA"/>
</dbReference>
<keyword evidence="3" id="KW-1185">Reference proteome</keyword>
<protein>
    <submittedName>
        <fullName evidence="2">Uncharacterized protein</fullName>
    </submittedName>
</protein>
<name>A0A8H6JUF2_9PEZI</name>
<evidence type="ECO:0000313" key="2">
    <source>
        <dbReference type="EMBL" id="KAF6819193.1"/>
    </source>
</evidence>
<dbReference type="AlphaFoldDB" id="A0A8H6JUF2"/>
<evidence type="ECO:0000256" key="1">
    <source>
        <dbReference type="SAM" id="MobiDB-lite"/>
    </source>
</evidence>
<feature type="compositionally biased region" description="Basic and acidic residues" evidence="1">
    <location>
        <begin position="158"/>
        <end position="168"/>
    </location>
</feature>
<comment type="caution">
    <text evidence="2">The sequence shown here is derived from an EMBL/GenBank/DDBJ whole genome shotgun (WGS) entry which is preliminary data.</text>
</comment>